<dbReference type="Pfam" id="PF03401">
    <property type="entry name" value="TctC"/>
    <property type="match status" value="1"/>
</dbReference>
<evidence type="ECO:0000256" key="2">
    <source>
        <dbReference type="SAM" id="SignalP"/>
    </source>
</evidence>
<accession>A0A261USF9</accession>
<keyword evidence="2" id="KW-0732">Signal</keyword>
<dbReference type="AlphaFoldDB" id="A0A261USF9"/>
<gene>
    <name evidence="3" type="ORF">CAL20_04080</name>
</gene>
<dbReference type="Gene3D" id="3.40.190.150">
    <property type="entry name" value="Bordetella uptake gene, domain 1"/>
    <property type="match status" value="1"/>
</dbReference>
<dbReference type="OrthoDB" id="8678477at2"/>
<dbReference type="PANTHER" id="PTHR42928">
    <property type="entry name" value="TRICARBOXYLATE-BINDING PROTEIN"/>
    <property type="match status" value="1"/>
</dbReference>
<comment type="caution">
    <text evidence="3">The sequence shown here is derived from an EMBL/GenBank/DDBJ whole genome shotgun (WGS) entry which is preliminary data.</text>
</comment>
<organism evidence="3 4">
    <name type="scientific">Bordetella genomosp. 4</name>
    <dbReference type="NCBI Taxonomy" id="463044"/>
    <lineage>
        <taxon>Bacteria</taxon>
        <taxon>Pseudomonadati</taxon>
        <taxon>Pseudomonadota</taxon>
        <taxon>Betaproteobacteria</taxon>
        <taxon>Burkholderiales</taxon>
        <taxon>Alcaligenaceae</taxon>
        <taxon>Bordetella</taxon>
    </lineage>
</organism>
<protein>
    <submittedName>
        <fullName evidence="3">ABC transporter substrate-binding protein</fullName>
    </submittedName>
</protein>
<dbReference type="Gene3D" id="3.40.190.10">
    <property type="entry name" value="Periplasmic binding protein-like II"/>
    <property type="match status" value="1"/>
</dbReference>
<dbReference type="InterPro" id="IPR005064">
    <property type="entry name" value="BUG"/>
</dbReference>
<feature type="chain" id="PRO_5012898836" evidence="2">
    <location>
        <begin position="26"/>
        <end position="324"/>
    </location>
</feature>
<dbReference type="RefSeq" id="WP_094819801.1">
    <property type="nucleotide sequence ID" value="NZ_NEVO01000002.1"/>
</dbReference>
<evidence type="ECO:0000256" key="1">
    <source>
        <dbReference type="ARBA" id="ARBA00006987"/>
    </source>
</evidence>
<evidence type="ECO:0000313" key="3">
    <source>
        <dbReference type="EMBL" id="OZI64829.1"/>
    </source>
</evidence>
<comment type="similarity">
    <text evidence="1">Belongs to the UPF0065 (bug) family.</text>
</comment>
<feature type="signal peptide" evidence="2">
    <location>
        <begin position="1"/>
        <end position="25"/>
    </location>
</feature>
<dbReference type="Proteomes" id="UP000216885">
    <property type="component" value="Unassembled WGS sequence"/>
</dbReference>
<proteinExistence type="inferred from homology"/>
<reference evidence="3 4" key="1">
    <citation type="submission" date="2017-05" db="EMBL/GenBank/DDBJ databases">
        <title>Complete and WGS of Bordetella genogroups.</title>
        <authorList>
            <person name="Spilker T."/>
            <person name="LiPuma J."/>
        </authorList>
    </citation>
    <scope>NUCLEOTIDE SEQUENCE [LARGE SCALE GENOMIC DNA]</scope>
    <source>
        <strain evidence="3 4">AU9919</strain>
    </source>
</reference>
<name>A0A261USF9_9BORD</name>
<dbReference type="EMBL" id="NEVQ01000003">
    <property type="protein sequence ID" value="OZI64829.1"/>
    <property type="molecule type" value="Genomic_DNA"/>
</dbReference>
<sequence length="324" mass="32989">MSTLKKYLAGVFTACTAALSAPSLASTFPDKPVTIVVPYASGGSNDLIARVVGAGMGDQLGQSVVIVNAPGASGVIGANRVVNADADGYTILLGSPSEISIASQINPHVKYDGQRDLAPIGQIGAQPLALVAAPNLGVKTVAEFLARTKTEEFRYGTSGIGTPLHLAGELIAKESGGKMFHVPYKGGAPALADIVGGQIEGGVLVFSTALPHIRSGALQGIGVTSATRTKAAPDVPALAETPELAGVDVVLWFGLWAPAKTDPAVVATLSNALNKALSMPDVSEKLEAAGITVSYKDAAAFKAYIADETVKFGKIATDAKVVLE</sequence>
<dbReference type="InterPro" id="IPR042100">
    <property type="entry name" value="Bug_dom1"/>
</dbReference>
<dbReference type="PIRSF" id="PIRSF017082">
    <property type="entry name" value="YflP"/>
    <property type="match status" value="1"/>
</dbReference>
<dbReference type="SUPFAM" id="SSF53850">
    <property type="entry name" value="Periplasmic binding protein-like II"/>
    <property type="match status" value="1"/>
</dbReference>
<dbReference type="CDD" id="cd07012">
    <property type="entry name" value="PBP2_Bug_TTT"/>
    <property type="match status" value="1"/>
</dbReference>
<evidence type="ECO:0000313" key="4">
    <source>
        <dbReference type="Proteomes" id="UP000216885"/>
    </source>
</evidence>
<keyword evidence="4" id="KW-1185">Reference proteome</keyword>
<dbReference type="PANTHER" id="PTHR42928:SF5">
    <property type="entry name" value="BLR1237 PROTEIN"/>
    <property type="match status" value="1"/>
</dbReference>